<dbReference type="EMBL" id="BMCP01000002">
    <property type="protein sequence ID" value="GGE41058.1"/>
    <property type="molecule type" value="Genomic_DNA"/>
</dbReference>
<dbReference type="SUPFAM" id="SSF103378">
    <property type="entry name" value="2-methylcitrate dehydratase PrpD"/>
    <property type="match status" value="1"/>
</dbReference>
<dbReference type="GO" id="GO:0016829">
    <property type="term" value="F:lyase activity"/>
    <property type="evidence" value="ECO:0007669"/>
    <property type="project" value="InterPro"/>
</dbReference>
<gene>
    <name evidence="4" type="ORF">GCM10007276_18070</name>
</gene>
<reference evidence="4" key="1">
    <citation type="journal article" date="2014" name="Int. J. Syst. Evol. Microbiol.">
        <title>Complete genome sequence of Corynebacterium casei LMG S-19264T (=DSM 44701T), isolated from a smear-ripened cheese.</title>
        <authorList>
            <consortium name="US DOE Joint Genome Institute (JGI-PGF)"/>
            <person name="Walter F."/>
            <person name="Albersmeier A."/>
            <person name="Kalinowski J."/>
            <person name="Ruckert C."/>
        </authorList>
    </citation>
    <scope>NUCLEOTIDE SEQUENCE</scope>
    <source>
        <strain evidence="4">CCM 7684</strain>
    </source>
</reference>
<keyword evidence="5" id="KW-1185">Reference proteome</keyword>
<evidence type="ECO:0000259" key="2">
    <source>
        <dbReference type="Pfam" id="PF03972"/>
    </source>
</evidence>
<dbReference type="InterPro" id="IPR045336">
    <property type="entry name" value="MmgE_PrpD_N"/>
</dbReference>
<dbReference type="PANTHER" id="PTHR16943">
    <property type="entry name" value="2-METHYLCITRATE DEHYDRATASE-RELATED"/>
    <property type="match status" value="1"/>
</dbReference>
<dbReference type="Proteomes" id="UP000602745">
    <property type="component" value="Unassembled WGS sequence"/>
</dbReference>
<dbReference type="InterPro" id="IPR036148">
    <property type="entry name" value="MmgE/PrpD_sf"/>
</dbReference>
<evidence type="ECO:0000256" key="1">
    <source>
        <dbReference type="ARBA" id="ARBA00006174"/>
    </source>
</evidence>
<dbReference type="InterPro" id="IPR042183">
    <property type="entry name" value="MmgE/PrpD_sf_1"/>
</dbReference>
<evidence type="ECO:0000313" key="4">
    <source>
        <dbReference type="EMBL" id="GGE41058.1"/>
    </source>
</evidence>
<comment type="caution">
    <text evidence="4">The sequence shown here is derived from an EMBL/GenBank/DDBJ whole genome shotgun (WGS) entry which is preliminary data.</text>
</comment>
<dbReference type="Pfam" id="PF03972">
    <property type="entry name" value="MmgE_PrpD_N"/>
    <property type="match status" value="1"/>
</dbReference>
<organism evidence="4 5">
    <name type="scientific">Agaricicola taiwanensis</name>
    <dbReference type="NCBI Taxonomy" id="591372"/>
    <lineage>
        <taxon>Bacteria</taxon>
        <taxon>Pseudomonadati</taxon>
        <taxon>Pseudomonadota</taxon>
        <taxon>Alphaproteobacteria</taxon>
        <taxon>Rhodobacterales</taxon>
        <taxon>Paracoccaceae</taxon>
        <taxon>Agaricicola</taxon>
    </lineage>
</organism>
<dbReference type="InterPro" id="IPR045337">
    <property type="entry name" value="MmgE_PrpD_C"/>
</dbReference>
<accession>A0A8J2YH64</accession>
<comment type="similarity">
    <text evidence="1">Belongs to the PrpD family.</text>
</comment>
<feature type="domain" description="MmgE/PrpD N-terminal" evidence="2">
    <location>
        <begin position="19"/>
        <end position="257"/>
    </location>
</feature>
<dbReference type="Gene3D" id="3.30.1330.120">
    <property type="entry name" value="2-methylcitrate dehydratase PrpD"/>
    <property type="match status" value="1"/>
</dbReference>
<name>A0A8J2YH64_9RHOB</name>
<proteinExistence type="inferred from homology"/>
<dbReference type="Gene3D" id="1.10.4100.10">
    <property type="entry name" value="2-methylcitrate dehydratase PrpD"/>
    <property type="match status" value="1"/>
</dbReference>
<dbReference type="InterPro" id="IPR042188">
    <property type="entry name" value="MmgE/PrpD_sf_2"/>
</dbReference>
<reference evidence="4" key="2">
    <citation type="submission" date="2020-09" db="EMBL/GenBank/DDBJ databases">
        <authorList>
            <person name="Sun Q."/>
            <person name="Sedlacek I."/>
        </authorList>
    </citation>
    <scope>NUCLEOTIDE SEQUENCE</scope>
    <source>
        <strain evidence="4">CCM 7684</strain>
    </source>
</reference>
<dbReference type="InterPro" id="IPR005656">
    <property type="entry name" value="MmgE_PrpD"/>
</dbReference>
<feature type="domain" description="MmgE/PrpD C-terminal" evidence="3">
    <location>
        <begin position="287"/>
        <end position="455"/>
    </location>
</feature>
<dbReference type="AlphaFoldDB" id="A0A8J2YH64"/>
<sequence length="467" mass="49225">MLNLASATGVAREGSSAILGDWIAGFNLADVPDDVVEQAKSCIVDSVGCVVAGTSARPSRLLLDTLERYGGVGDVAIPATGKRLGTLPAAYFMAQSANALDFDDSFRSGAPCHPGATIIPPALALAQAVPCDGAELLRAVILGYEISLRIGRAVQPTPERKAEVYGFSTWQIFGAMAAAASLLRLPRAAIIDAFGIAAVHAPVPSLRKLGTEDPRPYPWTKNTYGSASEGGVLAALLASDGYVGSRTIFDGDRGFWIMSGSDRFRPELLTEGLGTTWLLREVGFKFYGCCRWTHTMLDALRDCGAGVDPDAIETIEVAGFKELFGLGGEAPTSIVDAQFNPQHLAALELLGRSPERGLADEDLVDPRVSRLRSKITMIHDPSADEAYYASGALPVRVTLRLSDGTTRAAARQDPSGSAAAGNSPEAIDAKFLRLTGGVLGGDRARSSLSTLRNLENHSIAELIAQIA</sequence>
<dbReference type="PANTHER" id="PTHR16943:SF8">
    <property type="entry name" value="2-METHYLCITRATE DEHYDRATASE"/>
    <property type="match status" value="1"/>
</dbReference>
<protein>
    <submittedName>
        <fullName evidence="4">2-methylcitrate dehydratase</fullName>
    </submittedName>
</protein>
<evidence type="ECO:0000313" key="5">
    <source>
        <dbReference type="Proteomes" id="UP000602745"/>
    </source>
</evidence>
<dbReference type="RefSeq" id="WP_188409415.1">
    <property type="nucleotide sequence ID" value="NZ_BMCP01000002.1"/>
</dbReference>
<dbReference type="Pfam" id="PF19305">
    <property type="entry name" value="MmgE_PrpD_C"/>
    <property type="match status" value="1"/>
</dbReference>
<evidence type="ECO:0000259" key="3">
    <source>
        <dbReference type="Pfam" id="PF19305"/>
    </source>
</evidence>